<evidence type="ECO:0000313" key="3">
    <source>
        <dbReference type="Proteomes" id="UP000233419"/>
    </source>
</evidence>
<evidence type="ECO:0000313" key="2">
    <source>
        <dbReference type="EMBL" id="AUF83456.1"/>
    </source>
</evidence>
<accession>A0A2K9BJK7</accession>
<name>A0A2K9BJK7_9MOLU</name>
<gene>
    <name evidence="2" type="ORF">CXP39_01405</name>
</gene>
<feature type="transmembrane region" description="Helical" evidence="1">
    <location>
        <begin position="1426"/>
        <end position="1450"/>
    </location>
</feature>
<proteinExistence type="predicted"/>
<reference evidence="2 3" key="1">
    <citation type="submission" date="2017-12" db="EMBL/GenBank/DDBJ databases">
        <title>Mesoplasma syrphidae YJS, Complete Genome.</title>
        <authorList>
            <person name="Knight T.F."/>
            <person name="Citino T."/>
            <person name="Rubinstein R."/>
            <person name="Neuschaefer Z."/>
        </authorList>
    </citation>
    <scope>NUCLEOTIDE SEQUENCE [LARGE SCALE GENOMIC DNA]</scope>
    <source>
        <strain evidence="2 3">YJS</strain>
    </source>
</reference>
<dbReference type="Proteomes" id="UP000233419">
    <property type="component" value="Chromosome"/>
</dbReference>
<keyword evidence="1" id="KW-0812">Transmembrane</keyword>
<dbReference type="Pfam" id="PF05215">
    <property type="entry name" value="Spiralin"/>
    <property type="match status" value="3"/>
</dbReference>
<dbReference type="EMBL" id="CP025257">
    <property type="protein sequence ID" value="AUF83456.1"/>
    <property type="molecule type" value="Genomic_DNA"/>
</dbReference>
<evidence type="ECO:0000256" key="1">
    <source>
        <dbReference type="SAM" id="Phobius"/>
    </source>
</evidence>
<protein>
    <submittedName>
        <fullName evidence="2">Uncharacterized protein</fullName>
    </submittedName>
</protein>
<keyword evidence="1" id="KW-0472">Membrane</keyword>
<keyword evidence="1" id="KW-1133">Transmembrane helix</keyword>
<organism evidence="2 3">
    <name type="scientific">Mesoplasma syrphidae</name>
    <dbReference type="NCBI Taxonomy" id="225999"/>
    <lineage>
        <taxon>Bacteria</taxon>
        <taxon>Bacillati</taxon>
        <taxon>Mycoplasmatota</taxon>
        <taxon>Mollicutes</taxon>
        <taxon>Entomoplasmatales</taxon>
        <taxon>Entomoplasmataceae</taxon>
        <taxon>Mesoplasma</taxon>
    </lineage>
</organism>
<dbReference type="SUPFAM" id="SSF50969">
    <property type="entry name" value="YVTN repeat-like/Quinoprotein amine dehydrogenase"/>
    <property type="match status" value="1"/>
</dbReference>
<sequence length="1463" mass="165318">MKVLLGLLSALTVGEQATTMLMSTNLSHSTKTNEQDIIKDYEIVDRAVVYLGAKVEQSFFDKKSGATFWRGLFRKEKRNRLAYTKMKADYSGFETYKAIDSTTNENGWDGPGNRAKKAMGIDLKDQTIFYAANDEVFYFSEKGITKFEWNIQKSNENQSDGLVEGIAGGVNGLLAGFGGLLTPAKPTPIDSTGEEIILLKPEQETVKNAVFSEVNNAIYYTTVSSIENIWRINRLDYETLKSTVIDSGPMIGENNYPALATSNDSDTGFVYSVLSGNISLINGENIQVIHQYSDSNQAIKVIAEKDGMWIVNASKKNGVVNLENTISYFVDIVSKETKKVAETGTWIEDVVWINDLTKYTIFNNQVRIKSTNNASSEYLYKQTPLPSTNEFSVKTVEGYSGIFDYAVSFQTDEMFRRKGGILGGGKWDGMYVNRTISDKFQEALRFTNLGNQEGQLEYSLGEKDEVYVWADPEKHAIKITGNSYISKVTLLDEDSEEEIDVVLEYNDNDKFWSVPIVKPGSAKGTDILIQFYDEENPEFKKEARLKLRDRQNVQIDLSLPENSIENNLKVSNETKEPEIFAAIREKFGLNLTNNDINIFFEKATYSTPGKIKIEAKPESHLVIKSQEIKIPTLVLDIETFRFENLTSLTDEGEIRNAVTKQLKAATDMNLDVGSNYDLDYEPATQTENGYIDIKAKMNSTLFINSQRIVLSASGAIDLATLLVHENIQLSNDITNEKILEMINKAIKKEFPNSDEISLSDLIIEKSEAKIGVKGSLYIAADPDTALIKNSVTLDIPWLKFDLDKLSVQFDSNEANQENFLNQINAIQGLKKVANKDFDFTINKATIQSEGKIVLTANKNSEYLVGKKVISIQKIYDLSTANLFDDLKVFKETNVDDIVEYLANKKGWEKVSELDLEVAISRDSSSTEEGMMLIKASSNSTRIQNQKEVAILRDRQDLNEIILEKDNFIGNITPNDVENKTEEQVFEFINKLLIKKYPNIKLDEIWLKGYDENEIEIAAKPDSEVYKNSATVTYTYKRDLEVEIPEEKRSLGIKDITPTVAAVREHFADLNFNWEQIEIDMNTKEKEKIIILKAKKDANFYKGSVEIKYAIPEDLQEVIKEKKLGKISNYKESNIKAKLQELNPNLDIEAVKIENIRNENANSSYQIVNKHYIATIESANEEIYKNSVEITFNVDEGEAEDLSTVIKNKTISVPYGKTTEIDTIKKAIKTQNPYPTIDWDLIELKFNDKNQVILHSKNVNYYYGEVVITVKELGKNLAEIITKSKIIVEHGKTQDKQIIKQIIDNKNGHINWDAAEIEFKDGKVYLVSVNQEVYVGEIEIIVGELGPELSSVIKKQEIGISFANRGNQESIKQAIIEANKELGIKWAQIKFTFNSDGTVTLSTLDQDVYMGEIVLSIFEINEEKETYTVLIISVIGVVSFATFIALLLLLLKRKDKKEEQDSQK</sequence>
<dbReference type="OrthoDB" id="392057at2"/>
<dbReference type="InterPro" id="IPR011044">
    <property type="entry name" value="Quino_amine_DH_bsu"/>
</dbReference>
<dbReference type="RefSeq" id="WP_027048187.1">
    <property type="nucleotide sequence ID" value="NZ_CP025257.1"/>
</dbReference>
<dbReference type="GO" id="GO:0016020">
    <property type="term" value="C:membrane"/>
    <property type="evidence" value="ECO:0007669"/>
    <property type="project" value="InterPro"/>
</dbReference>
<keyword evidence="3" id="KW-1185">Reference proteome</keyword>
<dbReference type="KEGG" id="msyr:CXP39_01405"/>
<dbReference type="InterPro" id="IPR007880">
    <property type="entry name" value="Spiralin"/>
</dbReference>